<dbReference type="Gene3D" id="1.10.260.40">
    <property type="entry name" value="lambda repressor-like DNA-binding domains"/>
    <property type="match status" value="1"/>
</dbReference>
<dbReference type="Proteomes" id="UP000277582">
    <property type="component" value="Unassembled WGS sequence"/>
</dbReference>
<dbReference type="Pfam" id="PF01381">
    <property type="entry name" value="HTH_3"/>
    <property type="match status" value="1"/>
</dbReference>
<name>A0A3R9PCH5_9CREN</name>
<dbReference type="NCBIfam" id="TIGR00270">
    <property type="entry name" value="multiprotein bridging factor aMBF1"/>
    <property type="match status" value="1"/>
</dbReference>
<dbReference type="OrthoDB" id="11138at2157"/>
<gene>
    <name evidence="2" type="ORF">D6D85_13095</name>
</gene>
<evidence type="ECO:0000313" key="2">
    <source>
        <dbReference type="EMBL" id="RSN72563.1"/>
    </source>
</evidence>
<comment type="caution">
    <text evidence="2">The sequence shown here is derived from an EMBL/GenBank/DDBJ whole genome shotgun (WGS) entry which is preliminary data.</text>
</comment>
<dbReference type="InterPro" id="IPR010982">
    <property type="entry name" value="Lambda_DNA-bd_dom_sf"/>
</dbReference>
<reference evidence="2 3" key="1">
    <citation type="submission" date="2018-10" db="EMBL/GenBank/DDBJ databases">
        <title>Co-occurring genomic capacity for anaerobic methane metabolism and dissimilatory sulfite reduction discovered in the Korarchaeota.</title>
        <authorList>
            <person name="Mckay L.J."/>
            <person name="Dlakic M."/>
            <person name="Fields M.W."/>
            <person name="Delmont T.O."/>
            <person name="Eren A.M."/>
            <person name="Jay Z.J."/>
            <person name="Klingelsmith K.B."/>
            <person name="Rusch D.B."/>
            <person name="Inskeep W.P."/>
        </authorList>
    </citation>
    <scope>NUCLEOTIDE SEQUENCE [LARGE SCALE GENOMIC DNA]</scope>
    <source>
        <strain evidence="2 3">MDKW</strain>
    </source>
</reference>
<feature type="domain" description="HTH cro/C1-type" evidence="1">
    <location>
        <begin position="90"/>
        <end position="144"/>
    </location>
</feature>
<dbReference type="SMART" id="SM00530">
    <property type="entry name" value="HTH_XRE"/>
    <property type="match status" value="1"/>
</dbReference>
<dbReference type="InterPro" id="IPR001387">
    <property type="entry name" value="Cro/C1-type_HTH"/>
</dbReference>
<dbReference type="SUPFAM" id="SSF47413">
    <property type="entry name" value="lambda repressor-like DNA-binding domains"/>
    <property type="match status" value="1"/>
</dbReference>
<dbReference type="AlphaFoldDB" id="A0A3R9PCH5"/>
<dbReference type="EMBL" id="RCOS01000146">
    <property type="protein sequence ID" value="RSN72563.1"/>
    <property type="molecule type" value="Genomic_DNA"/>
</dbReference>
<dbReference type="PROSITE" id="PS50943">
    <property type="entry name" value="HTH_CROC1"/>
    <property type="match status" value="1"/>
</dbReference>
<dbReference type="InterPro" id="IPR004451">
    <property type="entry name" value="MJ0586"/>
</dbReference>
<protein>
    <submittedName>
        <fullName evidence="2">TIGR00270 family protein</fullName>
    </submittedName>
</protein>
<keyword evidence="3" id="KW-1185">Reference proteome</keyword>
<evidence type="ECO:0000259" key="1">
    <source>
        <dbReference type="PROSITE" id="PS50943"/>
    </source>
</evidence>
<sequence length="186" mass="20707">MGSMKRKEQIYVCEVCGGTFVGTPVTVDLGSYKLTACPSCARSLRASTKRVMEIKEEKTPPRIKEEPARPTVRRRQPGEIELIEGFGRIIKKAREDLGLTIDQLAKALGIKSSLLRHIEAEEILPSAEIVKSLERILEISITVRNPAYAEELEKEHAEPIHDRLTLGEMIRIKGKEGEKGANESSS</sequence>
<dbReference type="CDD" id="cd00093">
    <property type="entry name" value="HTH_XRE"/>
    <property type="match status" value="1"/>
</dbReference>
<organism evidence="2 3">
    <name type="scientific">Candidatus Methanodesulfokora washburnensis</name>
    <dbReference type="NCBI Taxonomy" id="2478471"/>
    <lineage>
        <taxon>Archaea</taxon>
        <taxon>Thermoproteota</taxon>
        <taxon>Candidatus Korarchaeia</taxon>
        <taxon>Candidatus Korarchaeia incertae sedis</taxon>
        <taxon>Candidatus Methanodesulfokora</taxon>
    </lineage>
</organism>
<proteinExistence type="predicted"/>
<dbReference type="GO" id="GO:0003677">
    <property type="term" value="F:DNA binding"/>
    <property type="evidence" value="ECO:0007669"/>
    <property type="project" value="InterPro"/>
</dbReference>
<evidence type="ECO:0000313" key="3">
    <source>
        <dbReference type="Proteomes" id="UP000277582"/>
    </source>
</evidence>
<accession>A0A3R9PCH5</accession>